<evidence type="ECO:0000256" key="1">
    <source>
        <dbReference type="ARBA" id="ARBA00004442"/>
    </source>
</evidence>
<dbReference type="EMBL" id="QAOQ01000011">
    <property type="protein sequence ID" value="PTQ92664.1"/>
    <property type="molecule type" value="Genomic_DNA"/>
</dbReference>
<keyword evidence="3" id="KW-0998">Cell outer membrane</keyword>
<comment type="subcellular location">
    <subcellularLocation>
        <location evidence="1">Cell outer membrane</location>
    </subcellularLocation>
</comment>
<keyword evidence="5" id="KW-0732">Signal</keyword>
<dbReference type="AlphaFoldDB" id="A0A2T5J4W9"/>
<evidence type="ECO:0000256" key="5">
    <source>
        <dbReference type="SAM" id="SignalP"/>
    </source>
</evidence>
<feature type="signal peptide" evidence="5">
    <location>
        <begin position="1"/>
        <end position="20"/>
    </location>
</feature>
<dbReference type="SUPFAM" id="SSF82171">
    <property type="entry name" value="DPP6 N-terminal domain-like"/>
    <property type="match status" value="1"/>
</dbReference>
<evidence type="ECO:0000256" key="4">
    <source>
        <dbReference type="PROSITE-ProRule" id="PRU00473"/>
    </source>
</evidence>
<organism evidence="7 8">
    <name type="scientific">Mucilaginibacter yixingensis</name>
    <dbReference type="NCBI Taxonomy" id="1295612"/>
    <lineage>
        <taxon>Bacteria</taxon>
        <taxon>Pseudomonadati</taxon>
        <taxon>Bacteroidota</taxon>
        <taxon>Sphingobacteriia</taxon>
        <taxon>Sphingobacteriales</taxon>
        <taxon>Sphingobacteriaceae</taxon>
        <taxon>Mucilaginibacter</taxon>
    </lineage>
</organism>
<dbReference type="GO" id="GO:0009279">
    <property type="term" value="C:cell outer membrane"/>
    <property type="evidence" value="ECO:0007669"/>
    <property type="project" value="UniProtKB-SubCell"/>
</dbReference>
<gene>
    <name evidence="7" type="ORF">C8P68_11141</name>
</gene>
<comment type="caution">
    <text evidence="7">The sequence shown here is derived from an EMBL/GenBank/DDBJ whole genome shotgun (WGS) entry which is preliminary data.</text>
</comment>
<sequence length="699" mass="78032">MKKYILAASLLIGLTGGVCAQEQFAGKGQADKLFERYQYYESLQIYLDAYNKHPNDIKVAERIADCYRLTNKYDEAERWYGKVAGKPGTRPADNYYYAEALLRNQKFVEAKAAYGKYYNSTQKEQLDFKLAVCDSAAAWMKRPSNYKLLPEDKINTSYSDWGVTYTGKTDLLFASNRVTSSQEDDIDKRTGNGWLKLFDYNKEKKQISELIFEKTGKIDLNKDYHTGPIAFTPGGDTAYATVTTRVAGARIKTEKSEMGGRVYTRRLQLMIATKVNGHWGNLKQFQYDNVNMFSDGYAALSKDGKTLYFVSDRPGGIGKTDIWYCNKSGSDWGIPYNCGSTVNTAQEESFPFIGPDSKLYYSSKGLPGMGGYDIFSTGGEKAQWAKPVNLKYPINSTSDDFSYTTTDGLTGYISSNRQGGKGDDDVYAFTLNIPTDNSGPMLTTFKNPGSMRPDVAPVEKPMPIKNTLVPDAVPEVVNTPAVGLLKLTGTVVDDHTDQLLDSVNVSFKQKAGSNIQNRLSIDGSFAFDASRVQSYLLEVKKKGYYPVTLDIPASSVITMVQNPVRMRMRPLEVGATFIIRNIYYDLNLARIRRDAMVELDKLVDLMRENPTLKIELSSHTDSRGSDYYNMLLSQARAVSATNYITRRGIAPGRIVAKGYGETRLLNKCGNGVPCSEEDHQLNRRTEIKVLGVVNAKIKN</sequence>
<dbReference type="PROSITE" id="PS51123">
    <property type="entry name" value="OMPA_2"/>
    <property type="match status" value="1"/>
</dbReference>
<dbReference type="SUPFAM" id="SSF48452">
    <property type="entry name" value="TPR-like"/>
    <property type="match status" value="1"/>
</dbReference>
<name>A0A2T5J4W9_9SPHI</name>
<dbReference type="OrthoDB" id="9809364at2"/>
<dbReference type="PANTHER" id="PTHR30329">
    <property type="entry name" value="STATOR ELEMENT OF FLAGELLAR MOTOR COMPLEX"/>
    <property type="match status" value="1"/>
</dbReference>
<dbReference type="Pfam" id="PF07676">
    <property type="entry name" value="PD40"/>
    <property type="match status" value="1"/>
</dbReference>
<dbReference type="InterPro" id="IPR011990">
    <property type="entry name" value="TPR-like_helical_dom_sf"/>
</dbReference>
<dbReference type="CDD" id="cd07185">
    <property type="entry name" value="OmpA_C-like"/>
    <property type="match status" value="1"/>
</dbReference>
<reference evidence="7 8" key="1">
    <citation type="submission" date="2018-04" db="EMBL/GenBank/DDBJ databases">
        <title>Genomic Encyclopedia of Archaeal and Bacterial Type Strains, Phase II (KMG-II): from individual species to whole genera.</title>
        <authorList>
            <person name="Goeker M."/>
        </authorList>
    </citation>
    <scope>NUCLEOTIDE SEQUENCE [LARGE SCALE GENOMIC DNA]</scope>
    <source>
        <strain evidence="7 8">DSM 26809</strain>
    </source>
</reference>
<evidence type="ECO:0000313" key="8">
    <source>
        <dbReference type="Proteomes" id="UP000244168"/>
    </source>
</evidence>
<keyword evidence="2 4" id="KW-0472">Membrane</keyword>
<proteinExistence type="predicted"/>
<dbReference type="Pfam" id="PF00691">
    <property type="entry name" value="OmpA"/>
    <property type="match status" value="1"/>
</dbReference>
<dbReference type="InterPro" id="IPR050330">
    <property type="entry name" value="Bact_OuterMem_StrucFunc"/>
</dbReference>
<dbReference type="InterPro" id="IPR011659">
    <property type="entry name" value="WD40"/>
</dbReference>
<dbReference type="PANTHER" id="PTHR30329:SF21">
    <property type="entry name" value="LIPOPROTEIN YIAD-RELATED"/>
    <property type="match status" value="1"/>
</dbReference>
<evidence type="ECO:0000256" key="2">
    <source>
        <dbReference type="ARBA" id="ARBA00023136"/>
    </source>
</evidence>
<evidence type="ECO:0000256" key="3">
    <source>
        <dbReference type="ARBA" id="ARBA00023237"/>
    </source>
</evidence>
<evidence type="ECO:0000313" key="7">
    <source>
        <dbReference type="EMBL" id="PTQ92664.1"/>
    </source>
</evidence>
<dbReference type="Gene3D" id="3.30.1330.60">
    <property type="entry name" value="OmpA-like domain"/>
    <property type="match status" value="1"/>
</dbReference>
<keyword evidence="8" id="KW-1185">Reference proteome</keyword>
<feature type="domain" description="OmpA-like" evidence="6">
    <location>
        <begin position="573"/>
        <end position="693"/>
    </location>
</feature>
<dbReference type="SUPFAM" id="SSF103088">
    <property type="entry name" value="OmpA-like"/>
    <property type="match status" value="1"/>
</dbReference>
<dbReference type="PRINTS" id="PR01021">
    <property type="entry name" value="OMPADOMAIN"/>
</dbReference>
<dbReference type="RefSeq" id="WP_107831437.1">
    <property type="nucleotide sequence ID" value="NZ_CP160205.1"/>
</dbReference>
<protein>
    <submittedName>
        <fullName evidence="7">WD40 repeat protein</fullName>
    </submittedName>
</protein>
<dbReference type="Proteomes" id="UP000244168">
    <property type="component" value="Unassembled WGS sequence"/>
</dbReference>
<dbReference type="Gene3D" id="1.25.40.10">
    <property type="entry name" value="Tetratricopeptide repeat domain"/>
    <property type="match status" value="1"/>
</dbReference>
<dbReference type="InterPro" id="IPR006665">
    <property type="entry name" value="OmpA-like"/>
</dbReference>
<evidence type="ECO:0000259" key="6">
    <source>
        <dbReference type="PROSITE" id="PS51123"/>
    </source>
</evidence>
<dbReference type="InterPro" id="IPR006664">
    <property type="entry name" value="OMP_bac"/>
</dbReference>
<dbReference type="InterPro" id="IPR036737">
    <property type="entry name" value="OmpA-like_sf"/>
</dbReference>
<feature type="chain" id="PRO_5015772855" evidence="5">
    <location>
        <begin position="21"/>
        <end position="699"/>
    </location>
</feature>
<accession>A0A2T5J4W9</accession>